<feature type="region of interest" description="Disordered" evidence="3">
    <location>
        <begin position="54"/>
        <end position="132"/>
    </location>
</feature>
<dbReference type="SUPFAM" id="SSF47473">
    <property type="entry name" value="EF-hand"/>
    <property type="match status" value="1"/>
</dbReference>
<reference evidence="6 7" key="1">
    <citation type="submission" date="2019-12" db="EMBL/GenBank/DDBJ databases">
        <title>Genomic-based taxomic classification of the family Erythrobacteraceae.</title>
        <authorList>
            <person name="Xu L."/>
        </authorList>
    </citation>
    <scope>NUCLEOTIDE SEQUENCE [LARGE SCALE GENOMIC DNA]</scope>
    <source>
        <strain evidence="6 7">MCCC 1K01500</strain>
    </source>
</reference>
<keyword evidence="7" id="KW-1185">Reference proteome</keyword>
<dbReference type="InterPro" id="IPR039647">
    <property type="entry name" value="EF_hand_pair_protein_CML-like"/>
</dbReference>
<dbReference type="RefSeq" id="WP_159797261.1">
    <property type="nucleotide sequence ID" value="NZ_WTYM01000057.1"/>
</dbReference>
<dbReference type="OrthoDB" id="113323at2"/>
<evidence type="ECO:0000256" key="2">
    <source>
        <dbReference type="ARBA" id="ARBA00022737"/>
    </source>
</evidence>
<proteinExistence type="predicted"/>
<dbReference type="Pfam" id="PF13202">
    <property type="entry name" value="EF-hand_5"/>
    <property type="match status" value="2"/>
</dbReference>
<organism evidence="6 7">
    <name type="scientific">Croceibacterium salegens</name>
    <dbReference type="NCBI Taxonomy" id="1737568"/>
    <lineage>
        <taxon>Bacteria</taxon>
        <taxon>Pseudomonadati</taxon>
        <taxon>Pseudomonadota</taxon>
        <taxon>Alphaproteobacteria</taxon>
        <taxon>Sphingomonadales</taxon>
        <taxon>Erythrobacteraceae</taxon>
        <taxon>Croceibacterium</taxon>
    </lineage>
</organism>
<comment type="caution">
    <text evidence="6">The sequence shown here is derived from an EMBL/GenBank/DDBJ whole genome shotgun (WGS) entry which is preliminary data.</text>
</comment>
<dbReference type="InterPro" id="IPR002048">
    <property type="entry name" value="EF_hand_dom"/>
</dbReference>
<dbReference type="GO" id="GO:0005509">
    <property type="term" value="F:calcium ion binding"/>
    <property type="evidence" value="ECO:0007669"/>
    <property type="project" value="InterPro"/>
</dbReference>
<feature type="compositionally biased region" description="Basic and acidic residues" evidence="3">
    <location>
        <begin position="90"/>
        <end position="107"/>
    </location>
</feature>
<feature type="chain" id="PRO_5026191062" description="EF-hand domain-containing protein" evidence="4">
    <location>
        <begin position="24"/>
        <end position="191"/>
    </location>
</feature>
<dbReference type="Gene3D" id="1.10.238.10">
    <property type="entry name" value="EF-hand"/>
    <property type="match status" value="2"/>
</dbReference>
<dbReference type="PROSITE" id="PS50222">
    <property type="entry name" value="EF_HAND_2"/>
    <property type="match status" value="1"/>
</dbReference>
<evidence type="ECO:0000259" key="5">
    <source>
        <dbReference type="PROSITE" id="PS50222"/>
    </source>
</evidence>
<feature type="compositionally biased region" description="Basic and acidic residues" evidence="3">
    <location>
        <begin position="54"/>
        <end position="81"/>
    </location>
</feature>
<dbReference type="InterPro" id="IPR011992">
    <property type="entry name" value="EF-hand-dom_pair"/>
</dbReference>
<evidence type="ECO:0000256" key="4">
    <source>
        <dbReference type="SAM" id="SignalP"/>
    </source>
</evidence>
<accession>A0A6I4SXN8</accession>
<keyword evidence="4" id="KW-0732">Signal</keyword>
<keyword evidence="2" id="KW-0677">Repeat</keyword>
<evidence type="ECO:0000256" key="3">
    <source>
        <dbReference type="SAM" id="MobiDB-lite"/>
    </source>
</evidence>
<dbReference type="PANTHER" id="PTHR10891">
    <property type="entry name" value="EF-HAND CALCIUM-BINDING DOMAIN CONTAINING PROTEIN"/>
    <property type="match status" value="1"/>
</dbReference>
<dbReference type="InterPro" id="IPR018247">
    <property type="entry name" value="EF_Hand_1_Ca_BS"/>
</dbReference>
<sequence length="191" mass="20818">MRKLTLALLAGAIALTGSTAVLAQQEGLPGPGPQGDLTRAAVEQRTTQEFQRLDANGDGKLDKADREARERQAFDRLDTDHNGSISFAEFDARRDQRGEARTDRRGPGPDGDASRMAMRSKHGGPGMRGLIRGADANNDGAITLAEFETAALTRFDAADTDKNGVVTAAERKARRDNMRDKWRERRTQRAG</sequence>
<name>A0A6I4SXN8_9SPHN</name>
<dbReference type="Pfam" id="PF13499">
    <property type="entry name" value="EF-hand_7"/>
    <property type="match status" value="1"/>
</dbReference>
<feature type="region of interest" description="Disordered" evidence="3">
    <location>
        <begin position="158"/>
        <end position="191"/>
    </location>
</feature>
<feature type="compositionally biased region" description="Basic and acidic residues" evidence="3">
    <location>
        <begin position="169"/>
        <end position="191"/>
    </location>
</feature>
<feature type="signal peptide" evidence="4">
    <location>
        <begin position="1"/>
        <end position="23"/>
    </location>
</feature>
<evidence type="ECO:0000313" key="7">
    <source>
        <dbReference type="Proteomes" id="UP000433652"/>
    </source>
</evidence>
<dbReference type="Proteomes" id="UP000433652">
    <property type="component" value="Unassembled WGS sequence"/>
</dbReference>
<evidence type="ECO:0000313" key="6">
    <source>
        <dbReference type="EMBL" id="MXO60785.1"/>
    </source>
</evidence>
<evidence type="ECO:0000256" key="1">
    <source>
        <dbReference type="ARBA" id="ARBA00022723"/>
    </source>
</evidence>
<protein>
    <recommendedName>
        <fullName evidence="5">EF-hand domain-containing protein</fullName>
    </recommendedName>
</protein>
<dbReference type="PROSITE" id="PS00018">
    <property type="entry name" value="EF_HAND_1"/>
    <property type="match status" value="2"/>
</dbReference>
<feature type="domain" description="EF-hand" evidence="5">
    <location>
        <begin position="65"/>
        <end position="100"/>
    </location>
</feature>
<gene>
    <name evidence="6" type="ORF">GRI89_14675</name>
</gene>
<dbReference type="EMBL" id="WTYM01000057">
    <property type="protein sequence ID" value="MXO60785.1"/>
    <property type="molecule type" value="Genomic_DNA"/>
</dbReference>
<keyword evidence="1" id="KW-0479">Metal-binding</keyword>
<dbReference type="AlphaFoldDB" id="A0A6I4SXN8"/>